<accession>A0A0F9WM46</accession>
<comment type="caution">
    <text evidence="1">The sequence shown here is derived from an EMBL/GenBank/DDBJ whole genome shotgun (WGS) entry which is preliminary data.</text>
</comment>
<proteinExistence type="predicted"/>
<dbReference type="AlphaFoldDB" id="A0A0F9WM46"/>
<reference evidence="1" key="1">
    <citation type="journal article" date="2015" name="Nature">
        <title>Complex archaea that bridge the gap between prokaryotes and eukaryotes.</title>
        <authorList>
            <person name="Spang A."/>
            <person name="Saw J.H."/>
            <person name="Jorgensen S.L."/>
            <person name="Zaremba-Niedzwiedzka K."/>
            <person name="Martijn J."/>
            <person name="Lind A.E."/>
            <person name="van Eijk R."/>
            <person name="Schleper C."/>
            <person name="Guy L."/>
            <person name="Ettema T.J."/>
        </authorList>
    </citation>
    <scope>NUCLEOTIDE SEQUENCE</scope>
</reference>
<gene>
    <name evidence="1" type="ORF">LCGC14_0337000</name>
</gene>
<protein>
    <submittedName>
        <fullName evidence="1">Uncharacterized protein</fullName>
    </submittedName>
</protein>
<evidence type="ECO:0000313" key="1">
    <source>
        <dbReference type="EMBL" id="KKN79678.1"/>
    </source>
</evidence>
<sequence length="82" mass="9677">MAEIPEEQWNKRPLWCPWEDCKYMKDMQGKACVGKLPLPQPHDGDFNTHRFCLDTVETHGEIFDLQINHTDAYLFTLLLKDI</sequence>
<dbReference type="EMBL" id="LAZR01000243">
    <property type="protein sequence ID" value="KKN79678.1"/>
    <property type="molecule type" value="Genomic_DNA"/>
</dbReference>
<organism evidence="1">
    <name type="scientific">marine sediment metagenome</name>
    <dbReference type="NCBI Taxonomy" id="412755"/>
    <lineage>
        <taxon>unclassified sequences</taxon>
        <taxon>metagenomes</taxon>
        <taxon>ecological metagenomes</taxon>
    </lineage>
</organism>
<name>A0A0F9WM46_9ZZZZ</name>